<organism evidence="2 3">
    <name type="scientific">Paenibacillus vulneris</name>
    <dbReference type="NCBI Taxonomy" id="1133364"/>
    <lineage>
        <taxon>Bacteria</taxon>
        <taxon>Bacillati</taxon>
        <taxon>Bacillota</taxon>
        <taxon>Bacilli</taxon>
        <taxon>Bacillales</taxon>
        <taxon>Paenibacillaceae</taxon>
        <taxon>Paenibacillus</taxon>
    </lineage>
</organism>
<reference evidence="3" key="1">
    <citation type="journal article" date="2019" name="Int. J. Syst. Evol. Microbiol.">
        <title>The Global Catalogue of Microorganisms (GCM) 10K type strain sequencing project: providing services to taxonomists for standard genome sequencing and annotation.</title>
        <authorList>
            <consortium name="The Broad Institute Genomics Platform"/>
            <consortium name="The Broad Institute Genome Sequencing Center for Infectious Disease"/>
            <person name="Wu L."/>
            <person name="Ma J."/>
        </authorList>
    </citation>
    <scope>NUCLEOTIDE SEQUENCE [LARGE SCALE GENOMIC DNA]</scope>
    <source>
        <strain evidence="3">CCUG 53270</strain>
    </source>
</reference>
<evidence type="ECO:0000256" key="1">
    <source>
        <dbReference type="SAM" id="SignalP"/>
    </source>
</evidence>
<comment type="caution">
    <text evidence="2">The sequence shown here is derived from an EMBL/GenBank/DDBJ whole genome shotgun (WGS) entry which is preliminary data.</text>
</comment>
<proteinExistence type="predicted"/>
<protein>
    <submittedName>
        <fullName evidence="2">Uncharacterized protein</fullName>
    </submittedName>
</protein>
<feature type="chain" id="PRO_5045379249" evidence="1">
    <location>
        <begin position="29"/>
        <end position="586"/>
    </location>
</feature>
<name>A0ABW3UE13_9BACL</name>
<dbReference type="Proteomes" id="UP001597180">
    <property type="component" value="Unassembled WGS sequence"/>
</dbReference>
<evidence type="ECO:0000313" key="3">
    <source>
        <dbReference type="Proteomes" id="UP001597180"/>
    </source>
</evidence>
<sequence length="586" mass="63224">MKNKTWKTSLTAMLLSAAMIQSSVPALAALAPEPAVSAPSSNYGLTDDIRAAIKNVSVIPTVSGSQIAATVRLYNGGAAQNRVPEHELRVRTTSGVEYKLVPSANNKTALQPKEISELVYMAMVESKEITSIDQLSFVHTDVYTYPKQETTLLSMPATSVWYGNNGTNQMVSLPWGQPFSIPGVNSDLVYTPAEVSKQSASAGPAASAEASKQSTAAGPVLLVTLLAENPSAGRQMIPSFRIDARSGQKTYEGKRSENDPVSLEAGEKAYIHFSIPVDQDAAMTDLLVVSTDAFISKTGNQEVPISTGKAAIAWPTADQMKSPAASYTMGTPIPFDSLTKVIDKQTEVSLVELHLHENPESGYKTAIAKLKFTNNGSSPVSMPELQAELADSNSLTFTGVRQTNVSPTLEPGLSYIAAYSFHLPRSESGDQFQLKLLDPITAAPYKTTVASIRTGAQQEEGGDTFSMYPYDIKLNDYSVSYSTMAGNPITYTYKINVDMDIKQKENVVVDTNFPMLRFEIVDPAGRIVGRTDASFTGPKKLISGKQTINSNSIQSDEFSSPITVNMYEVITTPNGEAERLVKSFQQ</sequence>
<feature type="signal peptide" evidence="1">
    <location>
        <begin position="1"/>
        <end position="28"/>
    </location>
</feature>
<accession>A0ABW3UE13</accession>
<keyword evidence="1" id="KW-0732">Signal</keyword>
<evidence type="ECO:0000313" key="2">
    <source>
        <dbReference type="EMBL" id="MFD1219173.1"/>
    </source>
</evidence>
<keyword evidence="3" id="KW-1185">Reference proteome</keyword>
<dbReference type="RefSeq" id="WP_345591618.1">
    <property type="nucleotide sequence ID" value="NZ_BAABJG010000027.1"/>
</dbReference>
<gene>
    <name evidence="2" type="ORF">ACFQ4B_03485</name>
</gene>
<dbReference type="EMBL" id="JBHTLU010000007">
    <property type="protein sequence ID" value="MFD1219173.1"/>
    <property type="molecule type" value="Genomic_DNA"/>
</dbReference>